<dbReference type="EMBL" id="JAGFNK010000022">
    <property type="protein sequence ID" value="KAI9511389.1"/>
    <property type="molecule type" value="Genomic_DNA"/>
</dbReference>
<accession>A0ACC0UK10</accession>
<name>A0ACC0UK10_9AGAM</name>
<dbReference type="Proteomes" id="UP001207468">
    <property type="component" value="Unassembled WGS sequence"/>
</dbReference>
<reference evidence="1" key="1">
    <citation type="submission" date="2021-03" db="EMBL/GenBank/DDBJ databases">
        <title>Evolutionary priming and transition to the ectomycorrhizal habit in an iconic lineage of mushroom-forming fungi: is preadaptation a requirement?</title>
        <authorList>
            <consortium name="DOE Joint Genome Institute"/>
            <person name="Looney B.P."/>
            <person name="Miyauchi S."/>
            <person name="Morin E."/>
            <person name="Drula E."/>
            <person name="Courty P.E."/>
            <person name="Chicoki N."/>
            <person name="Fauchery L."/>
            <person name="Kohler A."/>
            <person name="Kuo A."/>
            <person name="LaButti K."/>
            <person name="Pangilinan J."/>
            <person name="Lipzen A."/>
            <person name="Riley R."/>
            <person name="Andreopoulos W."/>
            <person name="He G."/>
            <person name="Johnson J."/>
            <person name="Barry K.W."/>
            <person name="Grigoriev I.V."/>
            <person name="Nagy L."/>
            <person name="Hibbett D."/>
            <person name="Henrissat B."/>
            <person name="Matheny P.B."/>
            <person name="Labbe J."/>
            <person name="Martin A.F."/>
        </authorList>
    </citation>
    <scope>NUCLEOTIDE SEQUENCE</scope>
    <source>
        <strain evidence="1">BPL698</strain>
    </source>
</reference>
<sequence>MSSRLPPALLYLTIYNPTLKPSDPIVDDDDAEEQAHILFYTSRERAVSRDKMLRQVGLAKALVNFSEMFASEEDACDNVHSHSRRMLMVSPEPGFWIHACLELAKTPAVPPPPPPPPPTANKGKGKAASKAADKGKHEGDVVYDYHEGSVHDVALRAQVLQGYEEFKLTHGSFASILGALGRQALELQLERFFTVWAWKWDIQESSEFGGCIGVPLHPSYKPVGPLLDDFVSDHPFLEECAPFVLAHSHLIPSSVYSKCPPPPALSLYVRSRLGVTPTLPLPATSSEPFPTSKAGTDLFVSGMNATREAMEATGHAFVAIGASMDVRKWGWPGYLTFSKGVAPPKTAASHVQPATDAKKGVEEKEPVVEAAAADGGVRGGERVPPSTEANLRGDVDRESLHEAMSTDSREGRHEEAPPGEENASTVHSTSQIEERAAATDATSQTGSDDSLQDEDESGSSPPASPSTPVVRPPSPTSLSSSLSTLPDPVPAPSFRSFSLHFSSHDDLLATAQRRVLYITKEQLTLAFLEPTLSLSEDDNTSLYQTSSALLANVQGLIDHDEASNTETPITAAKILQPKDQYLIAMENNTATVTSADFASRSEHLFNGSQMIINGDAIEVFSRTQGPQHWHVGRREPEGTVYLEVFRKETSLADVENELSRHLQGQTAKDGDRFRLSDRSLDRAEPSILQTKRTRKVGVTGKYGTRYGASLRKQVKKDSVKRQAVGIWKCRGCKKVIAGGAWTVSTTAAATVRSTIRRLRDLTEA</sequence>
<proteinExistence type="predicted"/>
<organism evidence="1 2">
    <name type="scientific">Russula earlei</name>
    <dbReference type="NCBI Taxonomy" id="71964"/>
    <lineage>
        <taxon>Eukaryota</taxon>
        <taxon>Fungi</taxon>
        <taxon>Dikarya</taxon>
        <taxon>Basidiomycota</taxon>
        <taxon>Agaricomycotina</taxon>
        <taxon>Agaricomycetes</taxon>
        <taxon>Russulales</taxon>
        <taxon>Russulaceae</taxon>
        <taxon>Russula</taxon>
    </lineage>
</organism>
<protein>
    <submittedName>
        <fullName evidence="1">Uncharacterized protein</fullName>
    </submittedName>
</protein>
<comment type="caution">
    <text evidence="1">The sequence shown here is derived from an EMBL/GenBank/DDBJ whole genome shotgun (WGS) entry which is preliminary data.</text>
</comment>
<gene>
    <name evidence="1" type="ORF">F5148DRAFT_1146839</name>
</gene>
<evidence type="ECO:0000313" key="1">
    <source>
        <dbReference type="EMBL" id="KAI9511389.1"/>
    </source>
</evidence>
<evidence type="ECO:0000313" key="2">
    <source>
        <dbReference type="Proteomes" id="UP001207468"/>
    </source>
</evidence>
<keyword evidence="2" id="KW-1185">Reference proteome</keyword>